<dbReference type="EMBL" id="JBFTEG010000009">
    <property type="protein sequence ID" value="MEX6502926.1"/>
    <property type="molecule type" value="Genomic_DNA"/>
</dbReference>
<dbReference type="Pfam" id="PF08668">
    <property type="entry name" value="HDOD"/>
    <property type="match status" value="1"/>
</dbReference>
<dbReference type="PROSITE" id="PS51833">
    <property type="entry name" value="HDOD"/>
    <property type="match status" value="1"/>
</dbReference>
<dbReference type="RefSeq" id="WP_369287895.1">
    <property type="nucleotide sequence ID" value="NZ_JBFTEG010000009.1"/>
</dbReference>
<dbReference type="Proteomes" id="UP001560296">
    <property type="component" value="Unassembled WGS sequence"/>
</dbReference>
<keyword evidence="3" id="KW-1185">Reference proteome</keyword>
<comment type="caution">
    <text evidence="2">The sequence shown here is derived from an EMBL/GenBank/DDBJ whole genome shotgun (WGS) entry which is preliminary data.</text>
</comment>
<accession>A0ABV3YUB8</accession>
<dbReference type="InterPro" id="IPR013976">
    <property type="entry name" value="HDOD"/>
</dbReference>
<name>A0ABV3YUB8_9PSED</name>
<evidence type="ECO:0000259" key="1">
    <source>
        <dbReference type="PROSITE" id="PS51833"/>
    </source>
</evidence>
<protein>
    <submittedName>
        <fullName evidence="2">HDOD domain-containing protein</fullName>
    </submittedName>
</protein>
<sequence>MDELQSDYSVYRQVVSQLLNDQEQLPSLPMLTLEIRRALATPEVSMARLHGLIGKDPALSALLVKYAASPLQRTRVMPRTLQDVLRVLGMQQVDRVVMMHSIKSLFTLQSPSHKQLFLAAWQRLTLKASLCGFLARTLGAVPPEQAVLASLLSDVGALALLSAFKDSSLAPSPAHYQALCQRYGHSLGAMLLNKWAVDEEYVHIVRALGDWSAPGAARLELIDLVNLGHYHVLLEAGETDGLPPLAELAAYAKLYPPRDELAGDGALALVAHNWEEIHALAAVLR</sequence>
<evidence type="ECO:0000313" key="2">
    <source>
        <dbReference type="EMBL" id="MEX6502926.1"/>
    </source>
</evidence>
<proteinExistence type="predicted"/>
<dbReference type="SUPFAM" id="SSF109604">
    <property type="entry name" value="HD-domain/PDEase-like"/>
    <property type="match status" value="1"/>
</dbReference>
<feature type="domain" description="HDOD" evidence="1">
    <location>
        <begin position="25"/>
        <end position="211"/>
    </location>
</feature>
<dbReference type="Gene3D" id="1.10.3210.10">
    <property type="entry name" value="Hypothetical protein af1432"/>
    <property type="match status" value="1"/>
</dbReference>
<dbReference type="PANTHER" id="PTHR33525">
    <property type="match status" value="1"/>
</dbReference>
<organism evidence="2 3">
    <name type="scientific">Pseudomonas zhanjiangensis</name>
    <dbReference type="NCBI Taxonomy" id="3239015"/>
    <lineage>
        <taxon>Bacteria</taxon>
        <taxon>Pseudomonadati</taxon>
        <taxon>Pseudomonadota</taxon>
        <taxon>Gammaproteobacteria</taxon>
        <taxon>Pseudomonadales</taxon>
        <taxon>Pseudomonadaceae</taxon>
        <taxon>Pseudomonas</taxon>
    </lineage>
</organism>
<dbReference type="PANTHER" id="PTHR33525:SF4">
    <property type="entry name" value="CYCLIC DI-GMP PHOSPHODIESTERASE CDGJ"/>
    <property type="match status" value="1"/>
</dbReference>
<dbReference type="InterPro" id="IPR052340">
    <property type="entry name" value="RNase_Y/CdgJ"/>
</dbReference>
<reference evidence="2 3" key="1">
    <citation type="submission" date="2024-07" db="EMBL/GenBank/DDBJ databases">
        <authorList>
            <person name="Li M."/>
        </authorList>
    </citation>
    <scope>NUCLEOTIDE SEQUENCE [LARGE SCALE GENOMIC DNA]</scope>
    <source>
        <strain evidence="2 3">25A3E</strain>
    </source>
</reference>
<gene>
    <name evidence="2" type="ORF">AB5S05_12690</name>
</gene>
<evidence type="ECO:0000313" key="3">
    <source>
        <dbReference type="Proteomes" id="UP001560296"/>
    </source>
</evidence>